<dbReference type="Proteomes" id="UP000036834">
    <property type="component" value="Unassembled WGS sequence"/>
</dbReference>
<evidence type="ECO:0000313" key="5">
    <source>
        <dbReference type="Proteomes" id="UP000319578"/>
    </source>
</evidence>
<keyword evidence="1" id="KW-1133">Transmembrane helix</keyword>
<dbReference type="AlphaFoldDB" id="A0A0K9YKE1"/>
<feature type="transmembrane region" description="Helical" evidence="1">
    <location>
        <begin position="29"/>
        <end position="45"/>
    </location>
</feature>
<reference evidence="2 5" key="3">
    <citation type="submission" date="2019-06" db="EMBL/GenBank/DDBJ databases">
        <title>Whole genome shotgun sequence of Brevibacillus reuszeri NBRC 15719.</title>
        <authorList>
            <person name="Hosoyama A."/>
            <person name="Uohara A."/>
            <person name="Ohji S."/>
            <person name="Ichikawa N."/>
        </authorList>
    </citation>
    <scope>NUCLEOTIDE SEQUENCE [LARGE SCALE GENOMIC DNA]</scope>
    <source>
        <strain evidence="2 5">NBRC 15719</strain>
    </source>
</reference>
<dbReference type="STRING" id="54915.ADS79_25230"/>
<dbReference type="RefSeq" id="WP_049741220.1">
    <property type="nucleotide sequence ID" value="NZ_BJON01000022.1"/>
</dbReference>
<keyword evidence="5" id="KW-1185">Reference proteome</keyword>
<reference evidence="3" key="2">
    <citation type="submission" date="2015-07" db="EMBL/GenBank/DDBJ databases">
        <title>MeaNS - Measles Nucleotide Surveillance Program.</title>
        <authorList>
            <person name="Tran T."/>
            <person name="Druce J."/>
        </authorList>
    </citation>
    <scope>NUCLEOTIDE SEQUENCE</scope>
    <source>
        <strain evidence="3">DSM 9887</strain>
    </source>
</reference>
<comment type="caution">
    <text evidence="3">The sequence shown here is derived from an EMBL/GenBank/DDBJ whole genome shotgun (WGS) entry which is preliminary data.</text>
</comment>
<feature type="transmembrane region" description="Helical" evidence="1">
    <location>
        <begin position="6"/>
        <end position="22"/>
    </location>
</feature>
<dbReference type="OrthoDB" id="2428293at2"/>
<sequence>MEYMALWFVLGIIFMITLITSGVKLWQKAVVICYYLVLSYIFISRKEEIYRDYHELPVPDQYWDTNSEWVWFMLGFYFVPFLMILLINYYQWFKKAEGIKRKFWIALTVLPAGVVYLCMVIIFGMYGYRP</sequence>
<proteinExistence type="predicted"/>
<feature type="transmembrane region" description="Helical" evidence="1">
    <location>
        <begin position="69"/>
        <end position="91"/>
    </location>
</feature>
<evidence type="ECO:0000313" key="4">
    <source>
        <dbReference type="Proteomes" id="UP000036834"/>
    </source>
</evidence>
<keyword evidence="1" id="KW-0472">Membrane</keyword>
<protein>
    <submittedName>
        <fullName evidence="3">Uncharacterized protein</fullName>
    </submittedName>
</protein>
<dbReference type="EMBL" id="BJON01000022">
    <property type="protein sequence ID" value="GED71643.1"/>
    <property type="molecule type" value="Genomic_DNA"/>
</dbReference>
<gene>
    <name evidence="3" type="ORF">ADS79_25230</name>
    <name evidence="2" type="ORF">BRE01_53450</name>
</gene>
<organism evidence="3 4">
    <name type="scientific">Brevibacillus reuszeri</name>
    <dbReference type="NCBI Taxonomy" id="54915"/>
    <lineage>
        <taxon>Bacteria</taxon>
        <taxon>Bacillati</taxon>
        <taxon>Bacillota</taxon>
        <taxon>Bacilli</taxon>
        <taxon>Bacillales</taxon>
        <taxon>Paenibacillaceae</taxon>
        <taxon>Brevibacillus</taxon>
    </lineage>
</organism>
<evidence type="ECO:0000313" key="2">
    <source>
        <dbReference type="EMBL" id="GED71643.1"/>
    </source>
</evidence>
<feature type="transmembrane region" description="Helical" evidence="1">
    <location>
        <begin position="103"/>
        <end position="128"/>
    </location>
</feature>
<reference evidence="4" key="1">
    <citation type="submission" date="2015-07" db="EMBL/GenBank/DDBJ databases">
        <title>Genome sequencing project for genomic taxonomy and phylogenomics of Bacillus-like bacteria.</title>
        <authorList>
            <person name="Liu B."/>
            <person name="Wang J."/>
            <person name="Zhu Y."/>
            <person name="Liu G."/>
            <person name="Chen Q."/>
            <person name="Chen Z."/>
            <person name="Lan J."/>
            <person name="Che J."/>
            <person name="Ge C."/>
            <person name="Shi H."/>
            <person name="Pan Z."/>
            <person name="Liu X."/>
        </authorList>
    </citation>
    <scope>NUCLEOTIDE SEQUENCE [LARGE SCALE GENOMIC DNA]</scope>
    <source>
        <strain evidence="4">DSM 9887</strain>
    </source>
</reference>
<dbReference type="Proteomes" id="UP000319578">
    <property type="component" value="Unassembled WGS sequence"/>
</dbReference>
<name>A0A0K9YKE1_9BACL</name>
<dbReference type="EMBL" id="LGIQ01000011">
    <property type="protein sequence ID" value="KNB69223.1"/>
    <property type="molecule type" value="Genomic_DNA"/>
</dbReference>
<evidence type="ECO:0000256" key="1">
    <source>
        <dbReference type="SAM" id="Phobius"/>
    </source>
</evidence>
<keyword evidence="1" id="KW-0812">Transmembrane</keyword>
<dbReference type="PATRIC" id="fig|54915.3.peg.4197"/>
<evidence type="ECO:0000313" key="3">
    <source>
        <dbReference type="EMBL" id="KNB69223.1"/>
    </source>
</evidence>
<accession>A0A0K9YKE1</accession>